<dbReference type="AlphaFoldDB" id="A0A387B7E2"/>
<keyword evidence="1" id="KW-0812">Transmembrane</keyword>
<keyword evidence="1" id="KW-0472">Membrane</keyword>
<dbReference type="Pfam" id="PF03703">
    <property type="entry name" value="bPH_2"/>
    <property type="match status" value="3"/>
</dbReference>
<keyword evidence="4" id="KW-1185">Reference proteome</keyword>
<evidence type="ECO:0000259" key="2">
    <source>
        <dbReference type="Pfam" id="PF03703"/>
    </source>
</evidence>
<dbReference type="OrthoDB" id="3190163at2"/>
<feature type="transmembrane region" description="Helical" evidence="1">
    <location>
        <begin position="238"/>
        <end position="258"/>
    </location>
</feature>
<dbReference type="PANTHER" id="PTHR34473:SF2">
    <property type="entry name" value="UPF0699 TRANSMEMBRANE PROTEIN YDBT"/>
    <property type="match status" value="1"/>
</dbReference>
<feature type="domain" description="YdbS-like PH" evidence="2">
    <location>
        <begin position="90"/>
        <end position="165"/>
    </location>
</feature>
<feature type="domain" description="YdbS-like PH" evidence="2">
    <location>
        <begin position="293"/>
        <end position="359"/>
    </location>
</feature>
<dbReference type="InterPro" id="IPR005182">
    <property type="entry name" value="YdbS-like_PH"/>
</dbReference>
<organism evidence="3 4">
    <name type="scientific">Protaetiibacter intestinalis</name>
    <dbReference type="NCBI Taxonomy" id="2419774"/>
    <lineage>
        <taxon>Bacteria</taxon>
        <taxon>Bacillati</taxon>
        <taxon>Actinomycetota</taxon>
        <taxon>Actinomycetes</taxon>
        <taxon>Micrococcales</taxon>
        <taxon>Microbacteriaceae</taxon>
        <taxon>Protaetiibacter</taxon>
    </lineage>
</organism>
<feature type="transmembrane region" description="Helical" evidence="1">
    <location>
        <begin position="18"/>
        <end position="36"/>
    </location>
</feature>
<name>A0A387B7E2_9MICO</name>
<dbReference type="RefSeq" id="WP_120762017.1">
    <property type="nucleotide sequence ID" value="NZ_CP032630.1"/>
</dbReference>
<dbReference type="EMBL" id="CP032630">
    <property type="protein sequence ID" value="AYF97668.1"/>
    <property type="molecule type" value="Genomic_DNA"/>
</dbReference>
<evidence type="ECO:0000256" key="1">
    <source>
        <dbReference type="SAM" id="Phobius"/>
    </source>
</evidence>
<feature type="transmembrane region" description="Helical" evidence="1">
    <location>
        <begin position="264"/>
        <end position="283"/>
    </location>
</feature>
<accession>A0A387B7E2</accession>
<feature type="domain" description="YdbS-like PH" evidence="2">
    <location>
        <begin position="417"/>
        <end position="493"/>
    </location>
</feature>
<evidence type="ECO:0000313" key="4">
    <source>
        <dbReference type="Proteomes" id="UP000278886"/>
    </source>
</evidence>
<gene>
    <name evidence="3" type="ORF">D7I47_04930</name>
</gene>
<dbReference type="PANTHER" id="PTHR34473">
    <property type="entry name" value="UPF0699 TRANSMEMBRANE PROTEIN YDBS"/>
    <property type="match status" value="1"/>
</dbReference>
<sequence>MTQLADGEWHRLHPATPLLRGGIVFIAILGAVIANLRERIFELLVPGFDCPEEFCTEDPITIILERYLVIGLLVTLGVLLLIIALFWLSWRMHTFRVTDELVEVRSGVVFRSHRQARLDRIQGINIARPLFARIFGAARLEISAAGADANMQLAYLGGANADGLRVEILQRASGIQEAKRAAAAGDAAGEAVGEAGAPALAEVARARIAEFTAPELDPSIAPPESVVKMSAGRLVGSTMLSAMTFIMLAIAVAFIVVIPRTDAGPYLIFALLPIVFGYGSFLVNRVVKSLRYSIAATPHGVRVGFGLLSTSNETLPPGRIHAVQITQELLWRPFDWWTVRINLASHSSASGAAGQQSTTILPIGSRADVLRVLELVLPELVGDGTRELIEGGLAKARPDDGFTTSPRRGALLRWFSWRRNGFLLHPDAVILRRGAIWRSLTVVPTARTQSVAAHQGPLERALRLAKVRVHTVTGPVGASIGALDVADAAELFREVSAAGVVAIRADRSHRWGTA</sequence>
<proteinExistence type="predicted"/>
<evidence type="ECO:0000313" key="3">
    <source>
        <dbReference type="EMBL" id="AYF97668.1"/>
    </source>
</evidence>
<dbReference type="KEGG" id="lyd:D7I47_04930"/>
<feature type="transmembrane region" description="Helical" evidence="1">
    <location>
        <begin position="67"/>
        <end position="88"/>
    </location>
</feature>
<protein>
    <recommendedName>
        <fullName evidence="2">YdbS-like PH domain-containing protein</fullName>
    </recommendedName>
</protein>
<keyword evidence="1" id="KW-1133">Transmembrane helix</keyword>
<dbReference type="InterPro" id="IPR014529">
    <property type="entry name" value="UCP026631"/>
</dbReference>
<dbReference type="PIRSF" id="PIRSF026631">
    <property type="entry name" value="UCP026631"/>
    <property type="match status" value="1"/>
</dbReference>
<dbReference type="Proteomes" id="UP000278886">
    <property type="component" value="Chromosome"/>
</dbReference>
<reference evidence="4" key="1">
    <citation type="submission" date="2018-09" db="EMBL/GenBank/DDBJ databases">
        <title>Genome sequencing of strain 2DFWR-13.</title>
        <authorList>
            <person name="Heo J."/>
            <person name="Kim S.-J."/>
            <person name="Kwon S.-W."/>
        </authorList>
    </citation>
    <scope>NUCLEOTIDE SEQUENCE [LARGE SCALE GENOMIC DNA]</scope>
    <source>
        <strain evidence="4">2DFWR-13</strain>
    </source>
</reference>